<dbReference type="EMBL" id="CAJOBC010084231">
    <property type="protein sequence ID" value="CAF4313909.1"/>
    <property type="molecule type" value="Genomic_DNA"/>
</dbReference>
<keyword evidence="3" id="KW-1185">Reference proteome</keyword>
<evidence type="ECO:0000313" key="3">
    <source>
        <dbReference type="Proteomes" id="UP000663829"/>
    </source>
</evidence>
<gene>
    <name evidence="1" type="ORF">GPM918_LOCUS34204</name>
    <name evidence="2" type="ORF">SRO942_LOCUS34906</name>
</gene>
<name>A0A815NCM2_9BILA</name>
<feature type="non-terminal residue" evidence="1">
    <location>
        <position position="1"/>
    </location>
</feature>
<evidence type="ECO:0000313" key="2">
    <source>
        <dbReference type="EMBL" id="CAF4313909.1"/>
    </source>
</evidence>
<proteinExistence type="predicted"/>
<dbReference type="AlphaFoldDB" id="A0A815NCM2"/>
<dbReference type="Proteomes" id="UP000663829">
    <property type="component" value="Unassembled WGS sequence"/>
</dbReference>
<evidence type="ECO:0000313" key="1">
    <source>
        <dbReference type="EMBL" id="CAF1436429.1"/>
    </source>
</evidence>
<comment type="caution">
    <text evidence="1">The sequence shown here is derived from an EMBL/GenBank/DDBJ whole genome shotgun (WGS) entry which is preliminary data.</text>
</comment>
<accession>A0A815NCM2</accession>
<dbReference type="EMBL" id="CAJNOQ010018786">
    <property type="protein sequence ID" value="CAF1436429.1"/>
    <property type="molecule type" value="Genomic_DNA"/>
</dbReference>
<sequence>MPVKTGLLGVPDVPYPTTTANSLFDGILVLLTVDGRQMYGVEGGTVANLSRAKSAYNSLLRRKSPHNHNSLQKLRSEKINVKLKVKLCEAGMT</sequence>
<reference evidence="1" key="1">
    <citation type="submission" date="2021-02" db="EMBL/GenBank/DDBJ databases">
        <authorList>
            <person name="Nowell W R."/>
        </authorList>
    </citation>
    <scope>NUCLEOTIDE SEQUENCE</scope>
</reference>
<protein>
    <submittedName>
        <fullName evidence="1">Uncharacterized protein</fullName>
    </submittedName>
</protein>
<organism evidence="1 3">
    <name type="scientific">Didymodactylos carnosus</name>
    <dbReference type="NCBI Taxonomy" id="1234261"/>
    <lineage>
        <taxon>Eukaryota</taxon>
        <taxon>Metazoa</taxon>
        <taxon>Spiralia</taxon>
        <taxon>Gnathifera</taxon>
        <taxon>Rotifera</taxon>
        <taxon>Eurotatoria</taxon>
        <taxon>Bdelloidea</taxon>
        <taxon>Philodinida</taxon>
        <taxon>Philodinidae</taxon>
        <taxon>Didymodactylos</taxon>
    </lineage>
</organism>
<dbReference type="Proteomes" id="UP000681722">
    <property type="component" value="Unassembled WGS sequence"/>
</dbReference>